<name>A0ABT2LCY3_9RALS</name>
<proteinExistence type="predicted"/>
<accession>A0ABT2LCY3</accession>
<keyword evidence="1" id="KW-0255">Endonuclease</keyword>
<dbReference type="EMBL" id="JAOCQI010000003">
    <property type="protein sequence ID" value="MCT7313256.1"/>
    <property type="molecule type" value="Genomic_DNA"/>
</dbReference>
<dbReference type="RefSeq" id="WP_260785003.1">
    <property type="nucleotide sequence ID" value="NZ_JAOCQI010000003.1"/>
</dbReference>
<dbReference type="GO" id="GO:0004519">
    <property type="term" value="F:endonuclease activity"/>
    <property type="evidence" value="ECO:0007669"/>
    <property type="project" value="UniProtKB-KW"/>
</dbReference>
<organism evidence="1 2">
    <name type="scientific">Ralstonia mojiangensis</name>
    <dbReference type="NCBI Taxonomy" id="2953895"/>
    <lineage>
        <taxon>Bacteria</taxon>
        <taxon>Pseudomonadati</taxon>
        <taxon>Pseudomonadota</taxon>
        <taxon>Betaproteobacteria</taxon>
        <taxon>Burkholderiales</taxon>
        <taxon>Burkholderiaceae</taxon>
        <taxon>Ralstonia</taxon>
    </lineage>
</organism>
<evidence type="ECO:0000313" key="2">
    <source>
        <dbReference type="Proteomes" id="UP001164420"/>
    </source>
</evidence>
<sequence length="70" mass="7758">MSTTAEPRSREVAMRVSENPFHPVETCIYCGKIGDKLNDEHIIPFALNGTVVLPNATFALSNKALRKNSR</sequence>
<dbReference type="Proteomes" id="UP001164420">
    <property type="component" value="Unassembled WGS sequence"/>
</dbReference>
<keyword evidence="1" id="KW-0540">Nuclease</keyword>
<protein>
    <submittedName>
        <fullName evidence="1">HNH endonuclease</fullName>
    </submittedName>
</protein>
<reference evidence="1 2" key="1">
    <citation type="journal article" date="2023" name="Front. Microbiol.">
        <title>Ralstonia chuxiongensis sp. nov., Ralstonia mojiangensis sp. nov., and Ralstonia soli sp. nov., isolated from tobacco fields, are three novel species in the family Burkholderiaceae.</title>
        <authorList>
            <person name="Lu C.H."/>
            <person name="Zhang Y.Y."/>
            <person name="Jiang N."/>
            <person name="Chen W."/>
            <person name="Shao X."/>
            <person name="Zhao Z.M."/>
            <person name="Lu W.L."/>
            <person name="Hu X."/>
            <person name="Xi Y.X."/>
            <person name="Zou S.Y."/>
            <person name="Wei Q.J."/>
            <person name="Lin Z.L."/>
            <person name="Gong L."/>
            <person name="Gai X.T."/>
            <person name="Zhang L.Q."/>
            <person name="Li J.Y."/>
            <person name="Jin Y."/>
            <person name="Xia Z.Y."/>
        </authorList>
    </citation>
    <scope>NUCLEOTIDE SEQUENCE [LARGE SCALE GENOMIC DNA]</scope>
    <source>
        <strain evidence="1 2">22TCJT01-1</strain>
    </source>
</reference>
<comment type="caution">
    <text evidence="1">The sequence shown here is derived from an EMBL/GenBank/DDBJ whole genome shotgun (WGS) entry which is preliminary data.</text>
</comment>
<keyword evidence="1" id="KW-0378">Hydrolase</keyword>
<keyword evidence="2" id="KW-1185">Reference proteome</keyword>
<evidence type="ECO:0000313" key="1">
    <source>
        <dbReference type="EMBL" id="MCT7313256.1"/>
    </source>
</evidence>
<gene>
    <name evidence="1" type="ORF">N5J06_19965</name>
</gene>